<sequence>MVHEVLRSLVIVPAIVPTMKAPVTQRGPVPISGYLHKMKATERVLTPQWNRRFFALEGRELKYYPNETSSEASKVIDLLSIESIRRFENGDHGVYRWVP</sequence>
<protein>
    <recommendedName>
        <fullName evidence="1">PH domain-containing protein</fullName>
    </recommendedName>
</protein>
<reference evidence="2" key="1">
    <citation type="submission" date="2021-12" db="EMBL/GenBank/DDBJ databases">
        <title>Prjna785345.</title>
        <authorList>
            <person name="Rujirawat T."/>
            <person name="Krajaejun T."/>
        </authorList>
    </citation>
    <scope>NUCLEOTIDE SEQUENCE</scope>
    <source>
        <strain evidence="2">Pi057C3</strain>
    </source>
</reference>
<feature type="domain" description="PH" evidence="1">
    <location>
        <begin position="28"/>
        <end position="99"/>
    </location>
</feature>
<dbReference type="PROSITE" id="PS50003">
    <property type="entry name" value="PH_DOMAIN"/>
    <property type="match status" value="1"/>
</dbReference>
<dbReference type="Gene3D" id="2.30.29.30">
    <property type="entry name" value="Pleckstrin-homology domain (PH domain)/Phosphotyrosine-binding domain (PTB)"/>
    <property type="match status" value="1"/>
</dbReference>
<dbReference type="Proteomes" id="UP001209570">
    <property type="component" value="Unassembled WGS sequence"/>
</dbReference>
<evidence type="ECO:0000259" key="1">
    <source>
        <dbReference type="PROSITE" id="PS50003"/>
    </source>
</evidence>
<dbReference type="SUPFAM" id="SSF50729">
    <property type="entry name" value="PH domain-like"/>
    <property type="match status" value="1"/>
</dbReference>
<gene>
    <name evidence="2" type="ORF">P43SY_008032</name>
</gene>
<name>A0AAD5Q9Q4_PYTIN</name>
<dbReference type="EMBL" id="JAKCXM010000023">
    <property type="protein sequence ID" value="KAJ0407257.1"/>
    <property type="molecule type" value="Genomic_DNA"/>
</dbReference>
<dbReference type="Pfam" id="PF00169">
    <property type="entry name" value="PH"/>
    <property type="match status" value="1"/>
</dbReference>
<accession>A0AAD5Q9Q4</accession>
<proteinExistence type="predicted"/>
<dbReference type="AlphaFoldDB" id="A0AAD5Q9Q4"/>
<keyword evidence="3" id="KW-1185">Reference proteome</keyword>
<dbReference type="InterPro" id="IPR011993">
    <property type="entry name" value="PH-like_dom_sf"/>
</dbReference>
<evidence type="ECO:0000313" key="3">
    <source>
        <dbReference type="Proteomes" id="UP001209570"/>
    </source>
</evidence>
<comment type="caution">
    <text evidence="2">The sequence shown here is derived from an EMBL/GenBank/DDBJ whole genome shotgun (WGS) entry which is preliminary data.</text>
</comment>
<organism evidence="2 3">
    <name type="scientific">Pythium insidiosum</name>
    <name type="common">Pythiosis disease agent</name>
    <dbReference type="NCBI Taxonomy" id="114742"/>
    <lineage>
        <taxon>Eukaryota</taxon>
        <taxon>Sar</taxon>
        <taxon>Stramenopiles</taxon>
        <taxon>Oomycota</taxon>
        <taxon>Peronosporomycetes</taxon>
        <taxon>Pythiales</taxon>
        <taxon>Pythiaceae</taxon>
        <taxon>Pythium</taxon>
    </lineage>
</organism>
<dbReference type="InterPro" id="IPR001849">
    <property type="entry name" value="PH_domain"/>
</dbReference>
<evidence type="ECO:0000313" key="2">
    <source>
        <dbReference type="EMBL" id="KAJ0407257.1"/>
    </source>
</evidence>